<dbReference type="GO" id="GO:0005829">
    <property type="term" value="C:cytosol"/>
    <property type="evidence" value="ECO:0007669"/>
    <property type="project" value="TreeGrafter"/>
</dbReference>
<feature type="binding site" evidence="10">
    <location>
        <begin position="8"/>
        <end position="14"/>
    </location>
    <ligand>
        <name>NAD(+)</name>
        <dbReference type="ChEBI" id="CHEBI:57540"/>
    </ligand>
</feature>
<dbReference type="GO" id="GO:0030060">
    <property type="term" value="F:L-malate dehydrogenase (NAD+) activity"/>
    <property type="evidence" value="ECO:0007669"/>
    <property type="project" value="UniProtKB-EC"/>
</dbReference>
<dbReference type="Pfam" id="PF02866">
    <property type="entry name" value="Ldh_1_C"/>
    <property type="match status" value="1"/>
</dbReference>
<name>A0AAV9HBJ5_9PEZI</name>
<keyword evidence="16" id="KW-1185">Reference proteome</keyword>
<protein>
    <recommendedName>
        <fullName evidence="3 12">Malate dehydrogenase</fullName>
        <ecNumber evidence="3 12">1.1.1.37</ecNumber>
    </recommendedName>
</protein>
<reference evidence="15" key="2">
    <citation type="submission" date="2023-06" db="EMBL/GenBank/DDBJ databases">
        <authorList>
            <consortium name="Lawrence Berkeley National Laboratory"/>
            <person name="Mondo S.J."/>
            <person name="Hensen N."/>
            <person name="Bonometti L."/>
            <person name="Westerberg I."/>
            <person name="Brannstrom I.O."/>
            <person name="Guillou S."/>
            <person name="Cros-Aarteil S."/>
            <person name="Calhoun S."/>
            <person name="Haridas S."/>
            <person name="Kuo A."/>
            <person name="Pangilinan J."/>
            <person name="Riley R."/>
            <person name="Labutti K."/>
            <person name="Andreopoulos B."/>
            <person name="Lipzen A."/>
            <person name="Chen C."/>
            <person name="Yanf M."/>
            <person name="Daum C."/>
            <person name="Ng V."/>
            <person name="Clum A."/>
            <person name="Steindorff A."/>
            <person name="Ohm R."/>
            <person name="Martin F."/>
            <person name="Silar P."/>
            <person name="Natvig D."/>
            <person name="Lalanne C."/>
            <person name="Gautier V."/>
            <person name="Ament-Velasquez S.L."/>
            <person name="Kruys A."/>
            <person name="Hutchinson M.I."/>
            <person name="Powell A.J."/>
            <person name="Barry K."/>
            <person name="Miller A.N."/>
            <person name="Grigoriev I.V."/>
            <person name="Debuchy R."/>
            <person name="Gladieux P."/>
            <person name="Thoren M.H."/>
            <person name="Johannesson H."/>
        </authorList>
    </citation>
    <scope>NUCLEOTIDE SEQUENCE</scope>
    <source>
        <strain evidence="15">PSN324</strain>
    </source>
</reference>
<evidence type="ECO:0000256" key="6">
    <source>
        <dbReference type="ARBA" id="ARBA00023027"/>
    </source>
</evidence>
<dbReference type="FunFam" id="3.90.110.10:FF:000001">
    <property type="entry name" value="Malate dehydrogenase"/>
    <property type="match status" value="1"/>
</dbReference>
<accession>A0AAV9HBJ5</accession>
<evidence type="ECO:0000256" key="7">
    <source>
        <dbReference type="ARBA" id="ARBA00048313"/>
    </source>
</evidence>
<keyword evidence="5 11" id="KW-0560">Oxidoreductase</keyword>
<dbReference type="PROSITE" id="PS00068">
    <property type="entry name" value="MDH"/>
    <property type="match status" value="1"/>
</dbReference>
<evidence type="ECO:0000256" key="3">
    <source>
        <dbReference type="ARBA" id="ARBA00012995"/>
    </source>
</evidence>
<dbReference type="PANTHER" id="PTHR11540">
    <property type="entry name" value="MALATE AND LACTATE DEHYDROGENASE"/>
    <property type="match status" value="1"/>
</dbReference>
<proteinExistence type="inferred from homology"/>
<dbReference type="NCBIfam" id="TIGR01772">
    <property type="entry name" value="MDH_euk_gproteo"/>
    <property type="match status" value="1"/>
</dbReference>
<dbReference type="CDD" id="cd01337">
    <property type="entry name" value="MDH_glyoxysomal_mitochondrial"/>
    <property type="match status" value="1"/>
</dbReference>
<evidence type="ECO:0000259" key="14">
    <source>
        <dbReference type="Pfam" id="PF02866"/>
    </source>
</evidence>
<feature type="binding site" evidence="10">
    <location>
        <position position="34"/>
    </location>
    <ligand>
        <name>NAD(+)</name>
        <dbReference type="ChEBI" id="CHEBI:57540"/>
    </ligand>
</feature>
<evidence type="ECO:0000256" key="5">
    <source>
        <dbReference type="ARBA" id="ARBA00023002"/>
    </source>
</evidence>
<keyword evidence="6 10" id="KW-0520">NAD</keyword>
<evidence type="ECO:0000259" key="13">
    <source>
        <dbReference type="Pfam" id="PF00056"/>
    </source>
</evidence>
<feature type="binding site" evidence="10">
    <location>
        <position position="95"/>
    </location>
    <ligand>
        <name>NAD(+)</name>
        <dbReference type="ChEBI" id="CHEBI:57540"/>
    </ligand>
</feature>
<dbReference type="InterPro" id="IPR015955">
    <property type="entry name" value="Lactate_DH/Glyco_Ohase_4_C"/>
</dbReference>
<dbReference type="InterPro" id="IPR010097">
    <property type="entry name" value="Malate_DH_type1"/>
</dbReference>
<comment type="subunit">
    <text evidence="2">Homodimer.</text>
</comment>
<reference evidence="15" key="1">
    <citation type="journal article" date="2023" name="Mol. Phylogenet. Evol.">
        <title>Genome-scale phylogeny and comparative genomics of the fungal order Sordariales.</title>
        <authorList>
            <person name="Hensen N."/>
            <person name="Bonometti L."/>
            <person name="Westerberg I."/>
            <person name="Brannstrom I.O."/>
            <person name="Guillou S."/>
            <person name="Cros-Aarteil S."/>
            <person name="Calhoun S."/>
            <person name="Haridas S."/>
            <person name="Kuo A."/>
            <person name="Mondo S."/>
            <person name="Pangilinan J."/>
            <person name="Riley R."/>
            <person name="LaButti K."/>
            <person name="Andreopoulos B."/>
            <person name="Lipzen A."/>
            <person name="Chen C."/>
            <person name="Yan M."/>
            <person name="Daum C."/>
            <person name="Ng V."/>
            <person name="Clum A."/>
            <person name="Steindorff A."/>
            <person name="Ohm R.A."/>
            <person name="Martin F."/>
            <person name="Silar P."/>
            <person name="Natvig D.O."/>
            <person name="Lalanne C."/>
            <person name="Gautier V."/>
            <person name="Ament-Velasquez S.L."/>
            <person name="Kruys A."/>
            <person name="Hutchinson M.I."/>
            <person name="Powell A.J."/>
            <person name="Barry K."/>
            <person name="Miller A.N."/>
            <person name="Grigoriev I.V."/>
            <person name="Debuchy R."/>
            <person name="Gladieux P."/>
            <person name="Hiltunen Thoren M."/>
            <person name="Johannesson H."/>
        </authorList>
    </citation>
    <scope>NUCLEOTIDE SEQUENCE</scope>
    <source>
        <strain evidence="15">PSN324</strain>
    </source>
</reference>
<evidence type="ECO:0000256" key="10">
    <source>
        <dbReference type="PIRSR" id="PIRSR000102-3"/>
    </source>
</evidence>
<evidence type="ECO:0000256" key="1">
    <source>
        <dbReference type="ARBA" id="ARBA00008824"/>
    </source>
</evidence>
<dbReference type="EC" id="1.1.1.37" evidence="3 12"/>
<comment type="similarity">
    <text evidence="1">Belongs to the LDH/MDH superfamily. MDH type 1 family.</text>
</comment>
<feature type="binding site" evidence="10">
    <location>
        <begin position="118"/>
        <end position="120"/>
    </location>
    <ligand>
        <name>NAD(+)</name>
        <dbReference type="ChEBI" id="CHEBI:57540"/>
    </ligand>
</feature>
<evidence type="ECO:0000256" key="2">
    <source>
        <dbReference type="ARBA" id="ARBA00011738"/>
    </source>
</evidence>
<dbReference type="Gene3D" id="3.90.110.10">
    <property type="entry name" value="Lactate dehydrogenase/glycoside hydrolase, family 4, C-terminal"/>
    <property type="match status" value="1"/>
</dbReference>
<keyword evidence="4 12" id="KW-0816">Tricarboxylic acid cycle</keyword>
<evidence type="ECO:0000313" key="15">
    <source>
        <dbReference type="EMBL" id="KAK4457440.1"/>
    </source>
</evidence>
<sequence length="332" mass="34518">MVKAVVAGASGGIGQPLSLLLKLSPLVDELALYDVVNSPGVAADLSHISSNAKTSGYLPKDDGAKAAFKDADIIVIPAGIPRKPGMTRDDLFNINAGIVKGLIEVAAEVAPKAFILVISNPVNSTVPISAEVLKAKGVFNAQRLFGVTTLDIVRAETFVAEVAGKSNPQELTVPVIGGHSGDTIVPLFSQISPSVTIPDDKYEALVNRVQYGGDEVVKAKDGLGSATLSMAYAGYRFAEKLLKAVKGAKGLVEPSYVYLPGIPGGEEIQKKVGVDFFSVPIELGPNGAEKAHDVLGNITEREQKLLDAAIAGLKGNISKGVTFANAPPAQKL</sequence>
<dbReference type="GO" id="GO:0006108">
    <property type="term" value="P:malate metabolic process"/>
    <property type="evidence" value="ECO:0007669"/>
    <property type="project" value="InterPro"/>
</dbReference>
<dbReference type="GO" id="GO:0006099">
    <property type="term" value="P:tricarboxylic acid cycle"/>
    <property type="evidence" value="ECO:0007669"/>
    <property type="project" value="UniProtKB-KW"/>
</dbReference>
<feature type="binding site" evidence="9">
    <location>
        <position position="88"/>
    </location>
    <ligand>
        <name>substrate</name>
    </ligand>
</feature>
<dbReference type="PANTHER" id="PTHR11540:SF16">
    <property type="entry name" value="MALATE DEHYDROGENASE, MITOCHONDRIAL"/>
    <property type="match status" value="1"/>
</dbReference>
<dbReference type="Pfam" id="PF00056">
    <property type="entry name" value="Ldh_1_N"/>
    <property type="match status" value="1"/>
</dbReference>
<feature type="domain" description="Lactate/malate dehydrogenase C-terminal" evidence="14">
    <location>
        <begin position="148"/>
        <end position="323"/>
    </location>
</feature>
<dbReference type="InterPro" id="IPR022383">
    <property type="entry name" value="Lactate/malate_DH_C"/>
</dbReference>
<evidence type="ECO:0000256" key="8">
    <source>
        <dbReference type="PIRSR" id="PIRSR000102-1"/>
    </source>
</evidence>
<dbReference type="InterPro" id="IPR001252">
    <property type="entry name" value="Malate_DH_AS"/>
</dbReference>
<dbReference type="FunFam" id="3.40.50.720:FF:000013">
    <property type="entry name" value="Malate dehydrogenase"/>
    <property type="match status" value="1"/>
</dbReference>
<dbReference type="AlphaFoldDB" id="A0AAV9HBJ5"/>
<dbReference type="InterPro" id="IPR001557">
    <property type="entry name" value="L-lactate/malate_DH"/>
</dbReference>
<comment type="caution">
    <text evidence="15">The sequence shown here is derived from an EMBL/GenBank/DDBJ whole genome shotgun (WGS) entry which is preliminary data.</text>
</comment>
<feature type="binding site" evidence="9">
    <location>
        <position position="120"/>
    </location>
    <ligand>
        <name>substrate</name>
    </ligand>
</feature>
<feature type="active site" description="Proton acceptor" evidence="8">
    <location>
        <position position="179"/>
    </location>
</feature>
<feature type="domain" description="Lactate/malate dehydrogenase N-terminal" evidence="13">
    <location>
        <begin position="3"/>
        <end position="146"/>
    </location>
</feature>
<organism evidence="15 16">
    <name type="scientific">Cladorrhinum samala</name>
    <dbReference type="NCBI Taxonomy" id="585594"/>
    <lineage>
        <taxon>Eukaryota</taxon>
        <taxon>Fungi</taxon>
        <taxon>Dikarya</taxon>
        <taxon>Ascomycota</taxon>
        <taxon>Pezizomycotina</taxon>
        <taxon>Sordariomycetes</taxon>
        <taxon>Sordariomycetidae</taxon>
        <taxon>Sordariales</taxon>
        <taxon>Podosporaceae</taxon>
        <taxon>Cladorrhinum</taxon>
    </lineage>
</organism>
<feature type="binding site" evidence="10">
    <location>
        <position position="230"/>
    </location>
    <ligand>
        <name>NAD(+)</name>
        <dbReference type="ChEBI" id="CHEBI:57540"/>
    </ligand>
</feature>
<dbReference type="PIRSF" id="PIRSF000102">
    <property type="entry name" value="Lac_mal_DH"/>
    <property type="match status" value="1"/>
</dbReference>
<dbReference type="EMBL" id="MU865115">
    <property type="protein sequence ID" value="KAK4457440.1"/>
    <property type="molecule type" value="Genomic_DNA"/>
</dbReference>
<feature type="binding site" evidence="9">
    <location>
        <position position="154"/>
    </location>
    <ligand>
        <name>substrate</name>
    </ligand>
</feature>
<evidence type="ECO:0000313" key="16">
    <source>
        <dbReference type="Proteomes" id="UP001321749"/>
    </source>
</evidence>
<dbReference type="SUPFAM" id="SSF56327">
    <property type="entry name" value="LDH C-terminal domain-like"/>
    <property type="match status" value="1"/>
</dbReference>
<dbReference type="InterPro" id="IPR036291">
    <property type="entry name" value="NAD(P)-bd_dom_sf"/>
</dbReference>
<comment type="catalytic activity">
    <reaction evidence="7 12">
        <text>(S)-malate + NAD(+) = oxaloacetate + NADH + H(+)</text>
        <dbReference type="Rhea" id="RHEA:21432"/>
        <dbReference type="ChEBI" id="CHEBI:15378"/>
        <dbReference type="ChEBI" id="CHEBI:15589"/>
        <dbReference type="ChEBI" id="CHEBI:16452"/>
        <dbReference type="ChEBI" id="CHEBI:57540"/>
        <dbReference type="ChEBI" id="CHEBI:57945"/>
        <dbReference type="EC" id="1.1.1.37"/>
    </reaction>
</comment>
<evidence type="ECO:0000256" key="12">
    <source>
        <dbReference type="RuleBase" id="RU003405"/>
    </source>
</evidence>
<evidence type="ECO:0000256" key="11">
    <source>
        <dbReference type="RuleBase" id="RU003369"/>
    </source>
</evidence>
<dbReference type="Gene3D" id="3.40.50.720">
    <property type="entry name" value="NAD(P)-binding Rossmann-like Domain"/>
    <property type="match status" value="1"/>
</dbReference>
<feature type="binding site" evidence="9">
    <location>
        <position position="82"/>
    </location>
    <ligand>
        <name>substrate</name>
    </ligand>
</feature>
<evidence type="ECO:0000256" key="9">
    <source>
        <dbReference type="PIRSR" id="PIRSR000102-2"/>
    </source>
</evidence>
<dbReference type="Proteomes" id="UP001321749">
    <property type="component" value="Unassembled WGS sequence"/>
</dbReference>
<evidence type="ECO:0000256" key="4">
    <source>
        <dbReference type="ARBA" id="ARBA00022532"/>
    </source>
</evidence>
<dbReference type="InterPro" id="IPR001236">
    <property type="entry name" value="Lactate/malate_DH_N"/>
</dbReference>
<gene>
    <name evidence="15" type="ORF">QBC42DRAFT_279135</name>
</gene>
<dbReference type="SUPFAM" id="SSF51735">
    <property type="entry name" value="NAD(P)-binding Rossmann-fold domains"/>
    <property type="match status" value="1"/>
</dbReference>